<reference evidence="2" key="1">
    <citation type="submission" date="2014-09" db="EMBL/GenBank/DDBJ databases">
        <authorList>
            <person name="Magalhaes I.L.F."/>
            <person name="Oliveira U."/>
            <person name="Santos F.R."/>
            <person name="Vidigal T.H.D.A."/>
            <person name="Brescovit A.D."/>
            <person name="Santos A.J."/>
        </authorList>
    </citation>
    <scope>NUCLEOTIDE SEQUENCE</scope>
    <source>
        <tissue evidence="2">Shoot tissue taken approximately 20 cm above the soil surface</tissue>
    </source>
</reference>
<evidence type="ECO:0000256" key="1">
    <source>
        <dbReference type="SAM" id="MobiDB-lite"/>
    </source>
</evidence>
<dbReference type="EMBL" id="GBRH01237940">
    <property type="protein sequence ID" value="JAD59955.1"/>
    <property type="molecule type" value="Transcribed_RNA"/>
</dbReference>
<proteinExistence type="predicted"/>
<name>A0A0A9BFD6_ARUDO</name>
<reference evidence="2" key="2">
    <citation type="journal article" date="2015" name="Data Brief">
        <title>Shoot transcriptome of the giant reed, Arundo donax.</title>
        <authorList>
            <person name="Barrero R.A."/>
            <person name="Guerrero F.D."/>
            <person name="Moolhuijzen P."/>
            <person name="Goolsby J.A."/>
            <person name="Tidwell J."/>
            <person name="Bellgard S.E."/>
            <person name="Bellgard M.I."/>
        </authorList>
    </citation>
    <scope>NUCLEOTIDE SEQUENCE</scope>
    <source>
        <tissue evidence="2">Shoot tissue taken approximately 20 cm above the soil surface</tissue>
    </source>
</reference>
<sequence>MSCVQQTESHKMPYHHHNQQATAASPPLQHPLESLTRQEE</sequence>
<dbReference type="AlphaFoldDB" id="A0A0A9BFD6"/>
<feature type="region of interest" description="Disordered" evidence="1">
    <location>
        <begin position="1"/>
        <end position="40"/>
    </location>
</feature>
<protein>
    <submittedName>
        <fullName evidence="2">Uncharacterized protein</fullName>
    </submittedName>
</protein>
<organism evidence="2">
    <name type="scientific">Arundo donax</name>
    <name type="common">Giant reed</name>
    <name type="synonym">Donax arundinaceus</name>
    <dbReference type="NCBI Taxonomy" id="35708"/>
    <lineage>
        <taxon>Eukaryota</taxon>
        <taxon>Viridiplantae</taxon>
        <taxon>Streptophyta</taxon>
        <taxon>Embryophyta</taxon>
        <taxon>Tracheophyta</taxon>
        <taxon>Spermatophyta</taxon>
        <taxon>Magnoliopsida</taxon>
        <taxon>Liliopsida</taxon>
        <taxon>Poales</taxon>
        <taxon>Poaceae</taxon>
        <taxon>PACMAD clade</taxon>
        <taxon>Arundinoideae</taxon>
        <taxon>Arundineae</taxon>
        <taxon>Arundo</taxon>
    </lineage>
</organism>
<accession>A0A0A9BFD6</accession>
<evidence type="ECO:0000313" key="2">
    <source>
        <dbReference type="EMBL" id="JAD59955.1"/>
    </source>
</evidence>